<feature type="non-terminal residue" evidence="2">
    <location>
        <position position="1"/>
    </location>
</feature>
<feature type="region of interest" description="Disordered" evidence="1">
    <location>
        <begin position="1"/>
        <end position="56"/>
    </location>
</feature>
<evidence type="ECO:0000313" key="2">
    <source>
        <dbReference type="EMBL" id="GAT48026.1"/>
    </source>
</evidence>
<evidence type="ECO:0000313" key="3">
    <source>
        <dbReference type="Proteomes" id="UP000815677"/>
    </source>
</evidence>
<name>A0ABQ0LDV0_MYCCL</name>
<proteinExistence type="predicted"/>
<organism evidence="2 3">
    <name type="scientific">Mycena chlorophos</name>
    <name type="common">Agaric fungus</name>
    <name type="synonym">Agaricus chlorophos</name>
    <dbReference type="NCBI Taxonomy" id="658473"/>
    <lineage>
        <taxon>Eukaryota</taxon>
        <taxon>Fungi</taxon>
        <taxon>Dikarya</taxon>
        <taxon>Basidiomycota</taxon>
        <taxon>Agaricomycotina</taxon>
        <taxon>Agaricomycetes</taxon>
        <taxon>Agaricomycetidae</taxon>
        <taxon>Agaricales</taxon>
        <taxon>Marasmiineae</taxon>
        <taxon>Mycenaceae</taxon>
        <taxon>Mycena</taxon>
    </lineage>
</organism>
<gene>
    <name evidence="2" type="ORF">MCHLO_05462</name>
</gene>
<dbReference type="Gene3D" id="3.60.130.30">
    <property type="match status" value="1"/>
</dbReference>
<reference evidence="2" key="1">
    <citation type="submission" date="2014-09" db="EMBL/GenBank/DDBJ databases">
        <title>Genome sequence of the luminous mushroom Mycena chlorophos for searching fungal bioluminescence genes.</title>
        <authorList>
            <person name="Tanaka Y."/>
            <person name="Kasuga D."/>
            <person name="Oba Y."/>
            <person name="Hase S."/>
            <person name="Sato K."/>
            <person name="Oba Y."/>
            <person name="Sakakibara Y."/>
        </authorList>
    </citation>
    <scope>NUCLEOTIDE SEQUENCE</scope>
</reference>
<keyword evidence="3" id="KW-1185">Reference proteome</keyword>
<dbReference type="Proteomes" id="UP000815677">
    <property type="component" value="Unassembled WGS sequence"/>
</dbReference>
<evidence type="ECO:0000256" key="1">
    <source>
        <dbReference type="SAM" id="MobiDB-lite"/>
    </source>
</evidence>
<sequence>EVPHSLVVFPRPDNSRPAPACPLTCKGKSKLREKLRRRKGRCDTPADDQPLDSSSPIPCTALKPIVQRRIQETKRAALEFELGSATEPVASSGFVCLPDCRIDERRAKDAEEDGVRPVFLPERRDYSLEELLGPQHGFTLKAWSGETTEIVASEDGHPLVLLCGHPRDTADSKWADVHHTAAALVEEAYPALYSDGKAVFQGVCYGKRPAASKPPNFRRGTHKAENLGIGMGGGQTEPTFFKTDPVQLAVLAALYATKPFQRLIGLANAMFKAHGGGLYTYYSQTLDNICTRLHLPRLFPATLSVFASATLNLGPRAATWPHLDLLNLAWGWCFITALGRFDSKRSALLVLWDLKQVIEFPPGSTIAIPSALLRRSNTSIGANETRYSFTQYSAGGLFRFVENGFKLQEDAWAFPVQRQLSLDFDLTLNENQLLHFYELSPDERLTEIAVRVQSDMLQSPAGFIFKPVRRAINPDRVMYIIPLVLHDRGRVNRDGQHTLDEIRAQKAWEKKKR</sequence>
<dbReference type="EMBL" id="DF844147">
    <property type="protein sequence ID" value="GAT48026.1"/>
    <property type="molecule type" value="Genomic_DNA"/>
</dbReference>
<protein>
    <submittedName>
        <fullName evidence="2">Uncharacterized protein</fullName>
    </submittedName>
</protein>
<accession>A0ABQ0LDV0</accession>
<feature type="compositionally biased region" description="Basic residues" evidence="1">
    <location>
        <begin position="27"/>
        <end position="40"/>
    </location>
</feature>